<evidence type="ECO:0000256" key="7">
    <source>
        <dbReference type="SAM" id="MobiDB-lite"/>
    </source>
</evidence>
<evidence type="ECO:0000256" key="5">
    <source>
        <dbReference type="ARBA" id="ARBA00022989"/>
    </source>
</evidence>
<feature type="transmembrane region" description="Helical" evidence="8">
    <location>
        <begin position="203"/>
        <end position="224"/>
    </location>
</feature>
<dbReference type="GO" id="GO:0008233">
    <property type="term" value="F:peptidase activity"/>
    <property type="evidence" value="ECO:0007669"/>
    <property type="project" value="UniProtKB-KW"/>
</dbReference>
<organism evidence="10 11">
    <name type="scientific">Rhizobium aquaticum</name>
    <dbReference type="NCBI Taxonomy" id="1549636"/>
    <lineage>
        <taxon>Bacteria</taxon>
        <taxon>Pseudomonadati</taxon>
        <taxon>Pseudomonadota</taxon>
        <taxon>Alphaproteobacteria</taxon>
        <taxon>Hyphomicrobiales</taxon>
        <taxon>Rhizobiaceae</taxon>
        <taxon>Rhizobium/Agrobacterium group</taxon>
        <taxon>Rhizobium</taxon>
    </lineage>
</organism>
<dbReference type="Gene3D" id="1.20.1540.10">
    <property type="entry name" value="Rhomboid-like"/>
    <property type="match status" value="1"/>
</dbReference>
<feature type="transmembrane region" description="Helical" evidence="8">
    <location>
        <begin position="40"/>
        <end position="59"/>
    </location>
</feature>
<feature type="transmembrane region" description="Helical" evidence="8">
    <location>
        <begin position="230"/>
        <end position="250"/>
    </location>
</feature>
<dbReference type="GO" id="GO:0006508">
    <property type="term" value="P:proteolysis"/>
    <property type="evidence" value="ECO:0007669"/>
    <property type="project" value="UniProtKB-KW"/>
</dbReference>
<dbReference type="InterPro" id="IPR022764">
    <property type="entry name" value="Peptidase_S54_rhomboid_dom"/>
</dbReference>
<keyword evidence="6 8" id="KW-0472">Membrane</keyword>
<feature type="domain" description="Peptidase S54 rhomboid" evidence="9">
    <location>
        <begin position="94"/>
        <end position="247"/>
    </location>
</feature>
<evidence type="ECO:0000256" key="1">
    <source>
        <dbReference type="ARBA" id="ARBA00004141"/>
    </source>
</evidence>
<dbReference type="PANTHER" id="PTHR43731">
    <property type="entry name" value="RHOMBOID PROTEASE"/>
    <property type="match status" value="1"/>
</dbReference>
<evidence type="ECO:0000256" key="2">
    <source>
        <dbReference type="ARBA" id="ARBA00009045"/>
    </source>
</evidence>
<name>A0ABV2IVA6_9HYPH</name>
<accession>A0ABV2IVA6</accession>
<reference evidence="10 11" key="1">
    <citation type="submission" date="2024-06" db="EMBL/GenBank/DDBJ databases">
        <title>Genomic Encyclopedia of Type Strains, Phase IV (KMG-IV): sequencing the most valuable type-strain genomes for metagenomic binning, comparative biology and taxonomic classification.</title>
        <authorList>
            <person name="Goeker M."/>
        </authorList>
    </citation>
    <scope>NUCLEOTIDE SEQUENCE [LARGE SCALE GENOMIC DNA]</scope>
    <source>
        <strain evidence="10 11">DSM 29780</strain>
    </source>
</reference>
<protein>
    <submittedName>
        <fullName evidence="10">Membrane associated rhomboid family serine protease</fullName>
    </submittedName>
</protein>
<evidence type="ECO:0000256" key="8">
    <source>
        <dbReference type="SAM" id="Phobius"/>
    </source>
</evidence>
<keyword evidence="11" id="KW-1185">Reference proteome</keyword>
<keyword evidence="3 8" id="KW-0812">Transmembrane</keyword>
<evidence type="ECO:0000256" key="6">
    <source>
        <dbReference type="ARBA" id="ARBA00023136"/>
    </source>
</evidence>
<dbReference type="Proteomes" id="UP001549047">
    <property type="component" value="Unassembled WGS sequence"/>
</dbReference>
<feature type="transmembrane region" description="Helical" evidence="8">
    <location>
        <begin position="153"/>
        <end position="174"/>
    </location>
</feature>
<keyword evidence="4" id="KW-0378">Hydrolase</keyword>
<dbReference type="InterPro" id="IPR035952">
    <property type="entry name" value="Rhomboid-like_sf"/>
</dbReference>
<evidence type="ECO:0000313" key="10">
    <source>
        <dbReference type="EMBL" id="MET3612422.1"/>
    </source>
</evidence>
<sequence length="258" mass="27451">MNDEREAASADPTGEQGPVGPWGGEPAPPQREPLFNVPPAIVAVVAVTVLIEVLVSWILDDAAVQTLYYYGGFIPARFGGSLSGEWLPALTSPVTYAFLHGGWEHLIFNDIWLAIFGTPVVLRIGAWRFAIFWVLTSVAAAFAFDLANFGAETLLVGASGAISGLTGAACRFVWSGSGGMRDPALSALQRRLSIIETLRSREVLLFIAFWLIANVVLAGLGVGAPGQTQAIAWQAHLGGFLAGFLLFPLFDPVRGTAR</sequence>
<dbReference type="RefSeq" id="WP_354554984.1">
    <property type="nucleotide sequence ID" value="NZ_JBEPMB010000001.1"/>
</dbReference>
<dbReference type="PANTHER" id="PTHR43731:SF14">
    <property type="entry name" value="PRESENILIN-ASSOCIATED RHOMBOID-LIKE PROTEIN, MITOCHONDRIAL"/>
    <property type="match status" value="1"/>
</dbReference>
<dbReference type="SUPFAM" id="SSF144091">
    <property type="entry name" value="Rhomboid-like"/>
    <property type="match status" value="1"/>
</dbReference>
<keyword evidence="5 8" id="KW-1133">Transmembrane helix</keyword>
<evidence type="ECO:0000256" key="3">
    <source>
        <dbReference type="ARBA" id="ARBA00022692"/>
    </source>
</evidence>
<evidence type="ECO:0000259" key="9">
    <source>
        <dbReference type="Pfam" id="PF01694"/>
    </source>
</evidence>
<dbReference type="InterPro" id="IPR050925">
    <property type="entry name" value="Rhomboid_protease_S54"/>
</dbReference>
<feature type="transmembrane region" description="Helical" evidence="8">
    <location>
        <begin position="129"/>
        <end position="147"/>
    </location>
</feature>
<comment type="caution">
    <text evidence="10">The sequence shown here is derived from an EMBL/GenBank/DDBJ whole genome shotgun (WGS) entry which is preliminary data.</text>
</comment>
<dbReference type="Pfam" id="PF01694">
    <property type="entry name" value="Rhomboid"/>
    <property type="match status" value="1"/>
</dbReference>
<gene>
    <name evidence="10" type="ORF">ABID16_000727</name>
</gene>
<comment type="subcellular location">
    <subcellularLocation>
        <location evidence="1">Membrane</location>
        <topology evidence="1">Multi-pass membrane protein</topology>
    </subcellularLocation>
</comment>
<keyword evidence="10" id="KW-0645">Protease</keyword>
<evidence type="ECO:0000313" key="11">
    <source>
        <dbReference type="Proteomes" id="UP001549047"/>
    </source>
</evidence>
<feature type="region of interest" description="Disordered" evidence="7">
    <location>
        <begin position="1"/>
        <end position="28"/>
    </location>
</feature>
<comment type="similarity">
    <text evidence="2">Belongs to the peptidase S54 family.</text>
</comment>
<evidence type="ECO:0000256" key="4">
    <source>
        <dbReference type="ARBA" id="ARBA00022801"/>
    </source>
</evidence>
<proteinExistence type="inferred from homology"/>
<dbReference type="EMBL" id="JBEPMB010000001">
    <property type="protein sequence ID" value="MET3612422.1"/>
    <property type="molecule type" value="Genomic_DNA"/>
</dbReference>